<name>A0A7J0BEY9_9BACT</name>
<keyword evidence="1" id="KW-0472">Membrane</keyword>
<dbReference type="Proteomes" id="UP000503840">
    <property type="component" value="Unassembled WGS sequence"/>
</dbReference>
<comment type="caution">
    <text evidence="2">The sequence shown here is derived from an EMBL/GenBank/DDBJ whole genome shotgun (WGS) entry which is preliminary data.</text>
</comment>
<evidence type="ECO:0000313" key="3">
    <source>
        <dbReference type="Proteomes" id="UP000503840"/>
    </source>
</evidence>
<proteinExistence type="predicted"/>
<keyword evidence="3" id="KW-1185">Reference proteome</keyword>
<accession>A0A7J0BEY9</accession>
<keyword evidence="1" id="KW-0812">Transmembrane</keyword>
<organism evidence="2 3">
    <name type="scientific">Desulfovibrio subterraneus</name>
    <dbReference type="NCBI Taxonomy" id="2718620"/>
    <lineage>
        <taxon>Bacteria</taxon>
        <taxon>Pseudomonadati</taxon>
        <taxon>Thermodesulfobacteriota</taxon>
        <taxon>Desulfovibrionia</taxon>
        <taxon>Desulfovibrionales</taxon>
        <taxon>Desulfovibrionaceae</taxon>
        <taxon>Desulfovibrio</taxon>
    </lineage>
</organism>
<dbReference type="EMBL" id="BLVO01000004">
    <property type="protein sequence ID" value="GFM31752.1"/>
    <property type="molecule type" value="Genomic_DNA"/>
</dbReference>
<keyword evidence="1" id="KW-1133">Transmembrane helix</keyword>
<sequence length="72" mass="8066">MVPVASCVRVWSMRRPISPPATISPETRWAAMIFCVTFMDIVFFLAFVCFADGFTRSVLAGTHMPNRARVPT</sequence>
<reference evidence="2 3" key="1">
    <citation type="submission" date="2020-05" db="EMBL/GenBank/DDBJ databases">
        <title>Draft genome sequence of Desulfovibrio sp. strain HN2T.</title>
        <authorList>
            <person name="Ueno A."/>
            <person name="Tamazawa S."/>
            <person name="Tamamura S."/>
            <person name="Murakami T."/>
            <person name="Kiyama T."/>
            <person name="Inomata H."/>
            <person name="Amano Y."/>
            <person name="Miyakawa K."/>
            <person name="Tamaki H."/>
            <person name="Naganuma T."/>
            <person name="Kaneko K."/>
        </authorList>
    </citation>
    <scope>NUCLEOTIDE SEQUENCE [LARGE SCALE GENOMIC DNA]</scope>
    <source>
        <strain evidence="2 3">HN2</strain>
    </source>
</reference>
<dbReference type="AlphaFoldDB" id="A0A7J0BEY9"/>
<protein>
    <submittedName>
        <fullName evidence="2">Uncharacterized protein</fullName>
    </submittedName>
</protein>
<evidence type="ECO:0000313" key="2">
    <source>
        <dbReference type="EMBL" id="GFM31752.1"/>
    </source>
</evidence>
<gene>
    <name evidence="2" type="ORF">DSM101010T_01170</name>
</gene>
<evidence type="ECO:0000256" key="1">
    <source>
        <dbReference type="SAM" id="Phobius"/>
    </source>
</evidence>
<feature type="transmembrane region" description="Helical" evidence="1">
    <location>
        <begin position="29"/>
        <end position="51"/>
    </location>
</feature>